<organism evidence="3 4">
    <name type="scientific">Corynebacterium marinum DSM 44953</name>
    <dbReference type="NCBI Taxonomy" id="1224162"/>
    <lineage>
        <taxon>Bacteria</taxon>
        <taxon>Bacillati</taxon>
        <taxon>Actinomycetota</taxon>
        <taxon>Actinomycetes</taxon>
        <taxon>Mycobacteriales</taxon>
        <taxon>Corynebacteriaceae</taxon>
        <taxon>Corynebacterium</taxon>
    </lineage>
</organism>
<accession>A0A0B6TUG6</accession>
<dbReference type="KEGG" id="cmq:B840_08210"/>
<evidence type="ECO:0000313" key="4">
    <source>
        <dbReference type="Proteomes" id="UP000031928"/>
    </source>
</evidence>
<feature type="signal peptide" evidence="2">
    <location>
        <begin position="1"/>
        <end position="26"/>
    </location>
</feature>
<dbReference type="EMBL" id="CP007790">
    <property type="protein sequence ID" value="AJK69240.1"/>
    <property type="molecule type" value="Genomic_DNA"/>
</dbReference>
<proteinExistence type="predicted"/>
<keyword evidence="2" id="KW-0732">Signal</keyword>
<dbReference type="Proteomes" id="UP000031928">
    <property type="component" value="Chromosome"/>
</dbReference>
<keyword evidence="4" id="KW-1185">Reference proteome</keyword>
<feature type="region of interest" description="Disordered" evidence="1">
    <location>
        <begin position="28"/>
        <end position="62"/>
    </location>
</feature>
<sequence>MIRRRLSVALVAAAGTTLALVTPVHAETTQKQEQSISSLSSGSSQAEGTVDDDDSELPGWAQSAELDDDSLLTIEIIKAVLAAGLALTQAAVIVLPFVPGGTDQLRGFLGSLGIQP</sequence>
<feature type="chain" id="PRO_5002110033" evidence="2">
    <location>
        <begin position="27"/>
        <end position="116"/>
    </location>
</feature>
<dbReference type="OrthoDB" id="4428006at2"/>
<evidence type="ECO:0000256" key="1">
    <source>
        <dbReference type="SAM" id="MobiDB-lite"/>
    </source>
</evidence>
<dbReference type="RefSeq" id="WP_042621735.1">
    <property type="nucleotide sequence ID" value="NZ_CP007790.1"/>
</dbReference>
<protein>
    <submittedName>
        <fullName evidence="3">Putative secreted protein</fullName>
    </submittedName>
</protein>
<gene>
    <name evidence="3" type="ORF">B840_08210</name>
</gene>
<evidence type="ECO:0000256" key="2">
    <source>
        <dbReference type="SAM" id="SignalP"/>
    </source>
</evidence>
<reference evidence="3 4" key="1">
    <citation type="submission" date="2014-05" db="EMBL/GenBank/DDBJ databases">
        <title>Complete genome sequence of Corynebacterium marinum DSM 44953.</title>
        <authorList>
            <person name="Schaffert L."/>
            <person name="Albersmeier A."/>
            <person name="Kalinowski J."/>
            <person name="Ruckert C."/>
        </authorList>
    </citation>
    <scope>NUCLEOTIDE SEQUENCE [LARGE SCALE GENOMIC DNA]</scope>
    <source>
        <strain evidence="3 4">DSM 44953</strain>
    </source>
</reference>
<dbReference type="HOGENOM" id="CLU_2092696_0_0_11"/>
<feature type="compositionally biased region" description="Low complexity" evidence="1">
    <location>
        <begin position="31"/>
        <end position="45"/>
    </location>
</feature>
<evidence type="ECO:0000313" key="3">
    <source>
        <dbReference type="EMBL" id="AJK69240.1"/>
    </source>
</evidence>
<dbReference type="AlphaFoldDB" id="A0A0B6TUG6"/>
<name>A0A0B6TUG6_9CORY</name>
<dbReference type="STRING" id="1224162.B840_08210"/>